<dbReference type="EMBL" id="CAJHNJ030000007">
    <property type="protein sequence ID" value="CAG9102965.1"/>
    <property type="molecule type" value="Genomic_DNA"/>
</dbReference>
<dbReference type="PANTHER" id="PTHR14383:SF5">
    <property type="entry name" value="RUN DOMAIN-CONTAINING PROTEIN"/>
    <property type="match status" value="1"/>
</dbReference>
<comment type="caution">
    <text evidence="2">The sequence shown here is derived from an EMBL/GenBank/DDBJ whole genome shotgun (WGS) entry which is preliminary data.</text>
</comment>
<feature type="domain" description="SWAP70 N-terminal EF-hand" evidence="1">
    <location>
        <begin position="1"/>
        <end position="88"/>
    </location>
</feature>
<proteinExistence type="predicted"/>
<gene>
    <name evidence="2" type="ORF">PLXY2_LOCUS2838</name>
</gene>
<protein>
    <submittedName>
        <fullName evidence="2">(diamondback moth) hypothetical protein</fullName>
    </submittedName>
</protein>
<dbReference type="InterPro" id="IPR057836">
    <property type="entry name" value="EF-hand_SWAP70_N"/>
</dbReference>
<dbReference type="GO" id="GO:0005737">
    <property type="term" value="C:cytoplasm"/>
    <property type="evidence" value="ECO:0007669"/>
    <property type="project" value="TreeGrafter"/>
</dbReference>
<dbReference type="Pfam" id="PF25530">
    <property type="entry name" value="EF-hand_SWAP70_N"/>
    <property type="match status" value="1"/>
</dbReference>
<sequence>MSALLKNVTNCIWYAFDSLQNNAVVHKSKLKVLTANIGTLLDLYGVEKGLEHFRSSQELRFEEFRHYLQQEVFSSLPGTLALPALREYERKISEVCWLVCRKSLLSRERPLFADESVFKLFRIFCLLADLVQDCDDERQYVVSCF</sequence>
<evidence type="ECO:0000313" key="2">
    <source>
        <dbReference type="EMBL" id="CAG9102965.1"/>
    </source>
</evidence>
<dbReference type="AlphaFoldDB" id="A0A8S4DPJ2"/>
<dbReference type="PANTHER" id="PTHR14383">
    <property type="entry name" value="SWAP-70 RECOMBINASE"/>
    <property type="match status" value="1"/>
</dbReference>
<organism evidence="2 3">
    <name type="scientific">Plutella xylostella</name>
    <name type="common">Diamondback moth</name>
    <name type="synonym">Plutella maculipennis</name>
    <dbReference type="NCBI Taxonomy" id="51655"/>
    <lineage>
        <taxon>Eukaryota</taxon>
        <taxon>Metazoa</taxon>
        <taxon>Ecdysozoa</taxon>
        <taxon>Arthropoda</taxon>
        <taxon>Hexapoda</taxon>
        <taxon>Insecta</taxon>
        <taxon>Pterygota</taxon>
        <taxon>Neoptera</taxon>
        <taxon>Endopterygota</taxon>
        <taxon>Lepidoptera</taxon>
        <taxon>Glossata</taxon>
        <taxon>Ditrysia</taxon>
        <taxon>Yponomeutoidea</taxon>
        <taxon>Plutellidae</taxon>
        <taxon>Plutella</taxon>
    </lineage>
</organism>
<dbReference type="GO" id="GO:0005634">
    <property type="term" value="C:nucleus"/>
    <property type="evidence" value="ECO:0007669"/>
    <property type="project" value="TreeGrafter"/>
</dbReference>
<dbReference type="Proteomes" id="UP000653454">
    <property type="component" value="Unassembled WGS sequence"/>
</dbReference>
<name>A0A8S4DPJ2_PLUXY</name>
<keyword evidence="3" id="KW-1185">Reference proteome</keyword>
<reference evidence="2" key="1">
    <citation type="submission" date="2020-11" db="EMBL/GenBank/DDBJ databases">
        <authorList>
            <person name="Whiteford S."/>
        </authorList>
    </citation>
    <scope>NUCLEOTIDE SEQUENCE</scope>
</reference>
<accession>A0A8S4DPJ2</accession>
<evidence type="ECO:0000313" key="3">
    <source>
        <dbReference type="Proteomes" id="UP000653454"/>
    </source>
</evidence>
<evidence type="ECO:0000259" key="1">
    <source>
        <dbReference type="Pfam" id="PF25530"/>
    </source>
</evidence>